<evidence type="ECO:0000256" key="6">
    <source>
        <dbReference type="PROSITE-ProRule" id="PRU00169"/>
    </source>
</evidence>
<dbReference type="Pfam" id="PF00072">
    <property type="entry name" value="Response_reg"/>
    <property type="match status" value="1"/>
</dbReference>
<dbReference type="EMBL" id="JBHRSV010000019">
    <property type="protein sequence ID" value="MFC2926423.1"/>
    <property type="molecule type" value="Genomic_DNA"/>
</dbReference>
<dbReference type="InterPro" id="IPR011006">
    <property type="entry name" value="CheY-like_superfamily"/>
</dbReference>
<evidence type="ECO:0000256" key="5">
    <source>
        <dbReference type="ARBA" id="ARBA00023163"/>
    </source>
</evidence>
<dbReference type="CDD" id="cd00156">
    <property type="entry name" value="REC"/>
    <property type="match status" value="1"/>
</dbReference>
<evidence type="ECO:0000256" key="1">
    <source>
        <dbReference type="ARBA" id="ARBA00022553"/>
    </source>
</evidence>
<keyword evidence="5" id="KW-0804">Transcription</keyword>
<keyword evidence="1 6" id="KW-0597">Phosphoprotein</keyword>
<gene>
    <name evidence="8" type="ORF">ACFOOR_09940</name>
</gene>
<dbReference type="PROSITE" id="PS50110">
    <property type="entry name" value="RESPONSE_REGULATORY"/>
    <property type="match status" value="1"/>
</dbReference>
<reference evidence="9" key="1">
    <citation type="journal article" date="2019" name="Int. J. Syst. Evol. Microbiol.">
        <title>The Global Catalogue of Microorganisms (GCM) 10K type strain sequencing project: providing services to taxonomists for standard genome sequencing and annotation.</title>
        <authorList>
            <consortium name="The Broad Institute Genomics Platform"/>
            <consortium name="The Broad Institute Genome Sequencing Center for Infectious Disease"/>
            <person name="Wu L."/>
            <person name="Ma J."/>
        </authorList>
    </citation>
    <scope>NUCLEOTIDE SEQUENCE [LARGE SCALE GENOMIC DNA]</scope>
    <source>
        <strain evidence="9">KCTC 52487</strain>
    </source>
</reference>
<keyword evidence="4" id="KW-0238">DNA-binding</keyword>
<comment type="caution">
    <text evidence="8">The sequence shown here is derived from an EMBL/GenBank/DDBJ whole genome shotgun (WGS) entry which is preliminary data.</text>
</comment>
<dbReference type="Gene3D" id="3.40.50.2300">
    <property type="match status" value="1"/>
</dbReference>
<dbReference type="SUPFAM" id="SSF52172">
    <property type="entry name" value="CheY-like"/>
    <property type="match status" value="1"/>
</dbReference>
<dbReference type="Proteomes" id="UP001595379">
    <property type="component" value="Unassembled WGS sequence"/>
</dbReference>
<feature type="modified residue" description="4-aspartylphosphate" evidence="6">
    <location>
        <position position="68"/>
    </location>
</feature>
<dbReference type="PANTHER" id="PTHR48111:SF1">
    <property type="entry name" value="TWO-COMPONENT RESPONSE REGULATOR ORR33"/>
    <property type="match status" value="1"/>
</dbReference>
<sequence>MRNTVVAIDAPAPWREGQTLIVEPGSLFRQLLVGVVREESRSRVVAVGCPQEALDIVRSEAPSLIVMDWAPFDSDGAELGLIRELRSKDNPFERQIPVIVTSSRGRRRDIECARNAGATDYVLKPAAPVQVLRRADVAERWPRPFVQATRFRGPDRRTQARGVIGLRYKRRMDVRAGLVDPLDAARHALAALASEVEIHGCHLTRRVVMSLKSFIASLSEFTERENHVVEIHRAALVQLERARFEGETGMAVVLGLERVVNNRLTRH</sequence>
<dbReference type="InterPro" id="IPR001789">
    <property type="entry name" value="Sig_transdc_resp-reg_receiver"/>
</dbReference>
<keyword evidence="2" id="KW-0902">Two-component regulatory system</keyword>
<feature type="domain" description="Response regulatory" evidence="7">
    <location>
        <begin position="18"/>
        <end position="139"/>
    </location>
</feature>
<dbReference type="RefSeq" id="WP_343164216.1">
    <property type="nucleotide sequence ID" value="NZ_JBHRSV010000019.1"/>
</dbReference>
<proteinExistence type="predicted"/>
<evidence type="ECO:0000256" key="3">
    <source>
        <dbReference type="ARBA" id="ARBA00023015"/>
    </source>
</evidence>
<keyword evidence="3" id="KW-0805">Transcription regulation</keyword>
<keyword evidence="9" id="KW-1185">Reference proteome</keyword>
<name>A0ABV6ZYK8_9PROT</name>
<accession>A0ABV6ZYK8</accession>
<dbReference type="SMART" id="SM00448">
    <property type="entry name" value="REC"/>
    <property type="match status" value="1"/>
</dbReference>
<evidence type="ECO:0000313" key="9">
    <source>
        <dbReference type="Proteomes" id="UP001595379"/>
    </source>
</evidence>
<evidence type="ECO:0000256" key="4">
    <source>
        <dbReference type="ARBA" id="ARBA00023125"/>
    </source>
</evidence>
<evidence type="ECO:0000256" key="2">
    <source>
        <dbReference type="ARBA" id="ARBA00023012"/>
    </source>
</evidence>
<evidence type="ECO:0000259" key="7">
    <source>
        <dbReference type="PROSITE" id="PS50110"/>
    </source>
</evidence>
<protein>
    <submittedName>
        <fullName evidence="8">PleD family two-component system response regulator</fullName>
    </submittedName>
</protein>
<evidence type="ECO:0000313" key="8">
    <source>
        <dbReference type="EMBL" id="MFC2926423.1"/>
    </source>
</evidence>
<dbReference type="PANTHER" id="PTHR48111">
    <property type="entry name" value="REGULATOR OF RPOS"/>
    <property type="match status" value="1"/>
</dbReference>
<organism evidence="8 9">
    <name type="scientific">Hyphobacterium vulgare</name>
    <dbReference type="NCBI Taxonomy" id="1736751"/>
    <lineage>
        <taxon>Bacteria</taxon>
        <taxon>Pseudomonadati</taxon>
        <taxon>Pseudomonadota</taxon>
        <taxon>Alphaproteobacteria</taxon>
        <taxon>Maricaulales</taxon>
        <taxon>Maricaulaceae</taxon>
        <taxon>Hyphobacterium</taxon>
    </lineage>
</organism>
<dbReference type="InterPro" id="IPR039420">
    <property type="entry name" value="WalR-like"/>
</dbReference>